<feature type="active site" description="Electrophile" evidence="8">
    <location>
        <position position="94"/>
    </location>
</feature>
<evidence type="ECO:0000256" key="5">
    <source>
        <dbReference type="ARBA" id="ARBA00022490"/>
    </source>
</evidence>
<dbReference type="PROSITE" id="PS00171">
    <property type="entry name" value="TIM_1"/>
    <property type="match status" value="1"/>
</dbReference>
<dbReference type="SUPFAM" id="SSF51351">
    <property type="entry name" value="Triosephosphate isomerase (TIM)"/>
    <property type="match status" value="1"/>
</dbReference>
<dbReference type="InterPro" id="IPR000652">
    <property type="entry name" value="Triosephosphate_isomerase"/>
</dbReference>
<dbReference type="EC" id="5.3.1.1" evidence="8 9"/>
<dbReference type="GO" id="GO:0006096">
    <property type="term" value="P:glycolytic process"/>
    <property type="evidence" value="ECO:0007669"/>
    <property type="project" value="UniProtKB-UniRule"/>
</dbReference>
<feature type="active site" description="Proton acceptor" evidence="8">
    <location>
        <position position="165"/>
    </location>
</feature>
<dbReference type="FunFam" id="3.20.20.70:FF:000016">
    <property type="entry name" value="Triosephosphate isomerase"/>
    <property type="match status" value="1"/>
</dbReference>
<keyword evidence="11" id="KW-1185">Reference proteome</keyword>
<dbReference type="STRING" id="1513271.XM47_08330"/>
<evidence type="ECO:0000256" key="9">
    <source>
        <dbReference type="RuleBase" id="RU363013"/>
    </source>
</evidence>
<dbReference type="PANTHER" id="PTHR21139">
    <property type="entry name" value="TRIOSEPHOSPHATE ISOMERASE"/>
    <property type="match status" value="1"/>
</dbReference>
<keyword evidence="4 8" id="KW-0312">Gluconeogenesis</keyword>
<dbReference type="InterPro" id="IPR035990">
    <property type="entry name" value="TIM_sf"/>
</dbReference>
<dbReference type="NCBIfam" id="TIGR00419">
    <property type="entry name" value="tim"/>
    <property type="match status" value="1"/>
</dbReference>
<dbReference type="PROSITE" id="PS51440">
    <property type="entry name" value="TIM_2"/>
    <property type="match status" value="1"/>
</dbReference>
<comment type="pathway">
    <text evidence="8 9">Carbohydrate biosynthesis; gluconeogenesis.</text>
</comment>
<dbReference type="GO" id="GO:0004807">
    <property type="term" value="F:triose-phosphate isomerase activity"/>
    <property type="evidence" value="ECO:0007669"/>
    <property type="project" value="UniProtKB-UniRule"/>
</dbReference>
<evidence type="ECO:0000313" key="11">
    <source>
        <dbReference type="Proteomes" id="UP000037600"/>
    </source>
</evidence>
<proteinExistence type="inferred from homology"/>
<dbReference type="UniPathway" id="UPA00109">
    <property type="reaction ID" value="UER00189"/>
</dbReference>
<evidence type="ECO:0000256" key="3">
    <source>
        <dbReference type="ARBA" id="ARBA00007422"/>
    </source>
</evidence>
<feature type="binding site" evidence="8">
    <location>
        <begin position="232"/>
        <end position="233"/>
    </location>
    <ligand>
        <name>substrate</name>
    </ligand>
</feature>
<keyword evidence="6 8" id="KW-0324">Glycolysis</keyword>
<comment type="function">
    <text evidence="8">Involved in the gluconeogenesis. Catalyzes stereospecifically the conversion of dihydroxyacetone phosphate (DHAP) to D-glyceraldehyde-3-phosphate (G3P).</text>
</comment>
<dbReference type="PANTHER" id="PTHR21139:SF42">
    <property type="entry name" value="TRIOSEPHOSPHATE ISOMERASE"/>
    <property type="match status" value="1"/>
</dbReference>
<dbReference type="RefSeq" id="WP_048691549.1">
    <property type="nucleotide sequence ID" value="NZ_KQ130487.1"/>
</dbReference>
<dbReference type="InterPro" id="IPR013785">
    <property type="entry name" value="Aldolase_TIM"/>
</dbReference>
<evidence type="ECO:0000256" key="8">
    <source>
        <dbReference type="HAMAP-Rule" id="MF_00147"/>
    </source>
</evidence>
<evidence type="ECO:0000256" key="7">
    <source>
        <dbReference type="ARBA" id="ARBA00023235"/>
    </source>
</evidence>
<comment type="pathway">
    <text evidence="2">Carbohydrate metabolism; erythritol degradation.</text>
</comment>
<evidence type="ECO:0000256" key="1">
    <source>
        <dbReference type="ARBA" id="ARBA00004680"/>
    </source>
</evidence>
<dbReference type="GO" id="GO:0046166">
    <property type="term" value="P:glyceraldehyde-3-phosphate biosynthetic process"/>
    <property type="evidence" value="ECO:0007669"/>
    <property type="project" value="TreeGrafter"/>
</dbReference>
<protein>
    <recommendedName>
        <fullName evidence="8 9">Triosephosphate isomerase</fullName>
        <shortName evidence="8">TIM</shortName>
        <shortName evidence="8">TPI</shortName>
        <ecNumber evidence="8 9">5.3.1.1</ecNumber>
    </recommendedName>
    <alternativeName>
        <fullName evidence="8">Triose-phosphate isomerase</fullName>
    </alternativeName>
</protein>
<comment type="similarity">
    <text evidence="3 8 9">Belongs to the triosephosphate isomerase family.</text>
</comment>
<comment type="subunit">
    <text evidence="8 9">Homodimer.</text>
</comment>
<comment type="pathway">
    <text evidence="1 8 9">Carbohydrate degradation; glycolysis; D-glyceraldehyde 3-phosphate from glycerone phosphate: step 1/1.</text>
</comment>
<evidence type="ECO:0000256" key="4">
    <source>
        <dbReference type="ARBA" id="ARBA00022432"/>
    </source>
</evidence>
<sequence length="257" mass="28440">MKSRKPIVIANWKLNGGFDLLCSSVASFVKKSFLAEVYICPPYLYIRDLLHFLQYSVVNIGSQNVSKYQSGAYTGETSAQMLAEAGCKLCLIGHSERRSMFRENNASCQIKLKRAFENNLMPVLCIGENLEEKNAGITKDILSRQINESFEALDIADNSFCIAYEPVWAIGTGQAATPETAQEVHAYIREQLVSLFGQDKAQQIRILYGGSVTKLNTTELLTQPDIDGLLVGGASLDAEHFMSICQQVDKFAMDSNS</sequence>
<feature type="binding site" evidence="8">
    <location>
        <begin position="11"/>
        <end position="13"/>
    </location>
    <ligand>
        <name>substrate</name>
    </ligand>
</feature>
<name>A0A0J8GSB1_9ALTE</name>
<dbReference type="GO" id="GO:0006094">
    <property type="term" value="P:gluconeogenesis"/>
    <property type="evidence" value="ECO:0007669"/>
    <property type="project" value="UniProtKB-UniRule"/>
</dbReference>
<dbReference type="OrthoDB" id="9809429at2"/>
<reference evidence="10 11" key="1">
    <citation type="submission" date="2015-04" db="EMBL/GenBank/DDBJ databases">
        <title>Draft Genome Sequence of the Novel Agar-Digesting Marine Bacterium Q1.</title>
        <authorList>
            <person name="Li Y."/>
            <person name="Li D."/>
            <person name="Chen G."/>
            <person name="Du Z."/>
        </authorList>
    </citation>
    <scope>NUCLEOTIDE SEQUENCE [LARGE SCALE GENOMIC DNA]</scope>
    <source>
        <strain evidence="10 11">Q1</strain>
    </source>
</reference>
<dbReference type="GO" id="GO:0019563">
    <property type="term" value="P:glycerol catabolic process"/>
    <property type="evidence" value="ECO:0007669"/>
    <property type="project" value="TreeGrafter"/>
</dbReference>
<evidence type="ECO:0000313" key="10">
    <source>
        <dbReference type="EMBL" id="KMT65690.1"/>
    </source>
</evidence>
<dbReference type="InterPro" id="IPR022896">
    <property type="entry name" value="TrioseP_Isoase_bac/euk"/>
</dbReference>
<comment type="caution">
    <text evidence="10">The sequence shown here is derived from an EMBL/GenBank/DDBJ whole genome shotgun (WGS) entry which is preliminary data.</text>
</comment>
<dbReference type="CDD" id="cd00311">
    <property type="entry name" value="TIM"/>
    <property type="match status" value="1"/>
</dbReference>
<comment type="catalytic activity">
    <reaction evidence="8 9">
        <text>D-glyceraldehyde 3-phosphate = dihydroxyacetone phosphate</text>
        <dbReference type="Rhea" id="RHEA:18585"/>
        <dbReference type="ChEBI" id="CHEBI:57642"/>
        <dbReference type="ChEBI" id="CHEBI:59776"/>
        <dbReference type="EC" id="5.3.1.1"/>
    </reaction>
</comment>
<dbReference type="AlphaFoldDB" id="A0A0J8GSB1"/>
<dbReference type="InterPro" id="IPR020861">
    <property type="entry name" value="Triosephosphate_isomerase_AS"/>
</dbReference>
<gene>
    <name evidence="8" type="primary">tpiA</name>
    <name evidence="10" type="ORF">XM47_08330</name>
</gene>
<accession>A0A0J8GSB1</accession>
<dbReference type="Gene3D" id="3.20.20.70">
    <property type="entry name" value="Aldolase class I"/>
    <property type="match status" value="1"/>
</dbReference>
<keyword evidence="5 8" id="KW-0963">Cytoplasm</keyword>
<dbReference type="UniPathway" id="UPA00138"/>
<dbReference type="HAMAP" id="MF_00147_B">
    <property type="entry name" value="TIM_B"/>
    <property type="match status" value="1"/>
</dbReference>
<keyword evidence="7 8" id="KW-0413">Isomerase</keyword>
<dbReference type="Pfam" id="PF00121">
    <property type="entry name" value="TIM"/>
    <property type="match status" value="1"/>
</dbReference>
<dbReference type="Proteomes" id="UP000037600">
    <property type="component" value="Unassembled WGS sequence"/>
</dbReference>
<dbReference type="GO" id="GO:0005829">
    <property type="term" value="C:cytosol"/>
    <property type="evidence" value="ECO:0007669"/>
    <property type="project" value="TreeGrafter"/>
</dbReference>
<evidence type="ECO:0000256" key="2">
    <source>
        <dbReference type="ARBA" id="ARBA00004939"/>
    </source>
</evidence>
<dbReference type="EMBL" id="LAZL01000010">
    <property type="protein sequence ID" value="KMT65690.1"/>
    <property type="molecule type" value="Genomic_DNA"/>
</dbReference>
<feature type="binding site" evidence="8">
    <location>
        <position position="171"/>
    </location>
    <ligand>
        <name>substrate</name>
    </ligand>
</feature>
<feature type="binding site" evidence="8">
    <location>
        <position position="211"/>
    </location>
    <ligand>
        <name>substrate</name>
    </ligand>
</feature>
<comment type="subcellular location">
    <subcellularLocation>
        <location evidence="8 9">Cytoplasm</location>
    </subcellularLocation>
</comment>
<evidence type="ECO:0000256" key="6">
    <source>
        <dbReference type="ARBA" id="ARBA00023152"/>
    </source>
</evidence>
<organism evidence="10 11">
    <name type="scientific">Catenovulum maritimum</name>
    <dbReference type="NCBI Taxonomy" id="1513271"/>
    <lineage>
        <taxon>Bacteria</taxon>
        <taxon>Pseudomonadati</taxon>
        <taxon>Pseudomonadota</taxon>
        <taxon>Gammaproteobacteria</taxon>
        <taxon>Alteromonadales</taxon>
        <taxon>Alteromonadaceae</taxon>
        <taxon>Catenovulum</taxon>
    </lineage>
</organism>
<dbReference type="PATRIC" id="fig|1513271.3.peg.1698"/>